<evidence type="ECO:0000313" key="1">
    <source>
        <dbReference type="EMBL" id="EYB90128.1"/>
    </source>
</evidence>
<gene>
    <name evidence="1" type="primary">Acey_s0223.g2669</name>
    <name evidence="1" type="ORF">Y032_0223g2669</name>
</gene>
<keyword evidence="2" id="KW-1185">Reference proteome</keyword>
<sequence>MEIEVSKIHSVGEASVDVRRNEVFEIMVRYGSNGDFQKRKHVGLGIVNALLDKTSVLRWWSWRKSLTSERLPVRFCSRRVIHVSCIHTHMTGANVNKPVRNRNYCTDMALIEACARLRSTGTLISVIPLILADDLSLDTPQSKSVELTV</sequence>
<evidence type="ECO:0000313" key="2">
    <source>
        <dbReference type="Proteomes" id="UP000024635"/>
    </source>
</evidence>
<name>A0A016SHG5_9BILA</name>
<protein>
    <submittedName>
        <fullName evidence="1">Uncharacterized protein</fullName>
    </submittedName>
</protein>
<reference evidence="2" key="1">
    <citation type="journal article" date="2015" name="Nat. Genet.">
        <title>The genome and transcriptome of the zoonotic hookworm Ancylostoma ceylanicum identify infection-specific gene families.</title>
        <authorList>
            <person name="Schwarz E.M."/>
            <person name="Hu Y."/>
            <person name="Antoshechkin I."/>
            <person name="Miller M.M."/>
            <person name="Sternberg P.W."/>
            <person name="Aroian R.V."/>
        </authorList>
    </citation>
    <scope>NUCLEOTIDE SEQUENCE</scope>
    <source>
        <strain evidence="2">HY135</strain>
    </source>
</reference>
<organism evidence="1 2">
    <name type="scientific">Ancylostoma ceylanicum</name>
    <dbReference type="NCBI Taxonomy" id="53326"/>
    <lineage>
        <taxon>Eukaryota</taxon>
        <taxon>Metazoa</taxon>
        <taxon>Ecdysozoa</taxon>
        <taxon>Nematoda</taxon>
        <taxon>Chromadorea</taxon>
        <taxon>Rhabditida</taxon>
        <taxon>Rhabditina</taxon>
        <taxon>Rhabditomorpha</taxon>
        <taxon>Strongyloidea</taxon>
        <taxon>Ancylostomatidae</taxon>
        <taxon>Ancylostomatinae</taxon>
        <taxon>Ancylostoma</taxon>
    </lineage>
</organism>
<dbReference type="AlphaFoldDB" id="A0A016SHG5"/>
<dbReference type="Proteomes" id="UP000024635">
    <property type="component" value="Unassembled WGS sequence"/>
</dbReference>
<comment type="caution">
    <text evidence="1">The sequence shown here is derived from an EMBL/GenBank/DDBJ whole genome shotgun (WGS) entry which is preliminary data.</text>
</comment>
<accession>A0A016SHG5</accession>
<proteinExistence type="predicted"/>
<dbReference type="EMBL" id="JARK01001559">
    <property type="protein sequence ID" value="EYB90128.1"/>
    <property type="molecule type" value="Genomic_DNA"/>
</dbReference>